<dbReference type="PROSITE" id="PS50112">
    <property type="entry name" value="PAS"/>
    <property type="match status" value="1"/>
</dbReference>
<dbReference type="FunFam" id="2.10.70.100:FF:000001">
    <property type="entry name" value="Sensory transduction histidine kinase"/>
    <property type="match status" value="1"/>
</dbReference>
<evidence type="ECO:0000256" key="6">
    <source>
        <dbReference type="ARBA" id="ARBA00022553"/>
    </source>
</evidence>
<sequence length="374" mass="43173">MFLFNNPRYDEIGKSQWVCSPEFYKIFGIDESYPHTIADWANFIHPNHREEMFAYHESVVKEKKSFNREYKIIRVNDGAERWVHGTGELEFDKEGKPVRMHGAIQDITERKQAELVKQVLYNIAQATITTKNLDELFDSVKNELNSIIDAKNFLIALYDKETGMLRSNVDRDEKGEIPKWPAEKSLTGYVIKQNRPVLLRKNEILRLQEEGIIELFGTISEAWLGVPLNVNGKILGAVIIQNYNNPNVYDQTSIEIMELVAHELSMFIDRQRSEEKAGKLSRAIEQSSVSVVITNFDGVIEYVNPFFTELTGYSFKEAKGKNPRILKSGHHSKEFYQELWNTILSGNNWEGEMLNKKKSGELYWEKAVISPIVS</sequence>
<dbReference type="GO" id="GO:0000166">
    <property type="term" value="F:nucleotide binding"/>
    <property type="evidence" value="ECO:0007669"/>
    <property type="project" value="UniProtKB-KW"/>
</dbReference>
<proteinExistence type="predicted"/>
<feature type="non-terminal residue" evidence="16">
    <location>
        <position position="374"/>
    </location>
</feature>
<protein>
    <recommendedName>
        <fullName evidence="3">histidine kinase</fullName>
        <ecNumber evidence="3">2.7.13.3</ecNumber>
    </recommendedName>
</protein>
<dbReference type="CDD" id="cd00130">
    <property type="entry name" value="PAS"/>
    <property type="match status" value="2"/>
</dbReference>
<evidence type="ECO:0000256" key="8">
    <source>
        <dbReference type="ARBA" id="ARBA00022692"/>
    </source>
</evidence>
<dbReference type="Gene3D" id="2.10.70.100">
    <property type="match status" value="1"/>
</dbReference>
<dbReference type="SUPFAM" id="SSF55781">
    <property type="entry name" value="GAF domain-like"/>
    <property type="match status" value="1"/>
</dbReference>
<dbReference type="InterPro" id="IPR035965">
    <property type="entry name" value="PAS-like_dom_sf"/>
</dbReference>
<evidence type="ECO:0000256" key="1">
    <source>
        <dbReference type="ARBA" id="ARBA00000085"/>
    </source>
</evidence>
<keyword evidence="10" id="KW-0547">Nucleotide-binding</keyword>
<evidence type="ECO:0000256" key="4">
    <source>
        <dbReference type="ARBA" id="ARBA00022475"/>
    </source>
</evidence>
<keyword evidence="6" id="KW-0597">Phosphoprotein</keyword>
<keyword evidence="8" id="KW-0812">Transmembrane</keyword>
<dbReference type="NCBIfam" id="TIGR00229">
    <property type="entry name" value="sensory_box"/>
    <property type="match status" value="2"/>
</dbReference>
<dbReference type="SMART" id="SM00091">
    <property type="entry name" value="PAS"/>
    <property type="match status" value="1"/>
</dbReference>
<dbReference type="EMBL" id="DSDK01000814">
    <property type="protein sequence ID" value="HDR52808.1"/>
    <property type="molecule type" value="Genomic_DNA"/>
</dbReference>
<evidence type="ECO:0000256" key="10">
    <source>
        <dbReference type="ARBA" id="ARBA00022741"/>
    </source>
</evidence>
<dbReference type="InterPro" id="IPR029016">
    <property type="entry name" value="GAF-like_dom_sf"/>
</dbReference>
<evidence type="ECO:0000259" key="15">
    <source>
        <dbReference type="PROSITE" id="PS50113"/>
    </source>
</evidence>
<comment type="subcellular location">
    <subcellularLocation>
        <location evidence="2">Cell inner membrane</location>
        <topology evidence="2">Multi-pass membrane protein</topology>
    </subcellularLocation>
</comment>
<keyword evidence="5" id="KW-0997">Cell inner membrane</keyword>
<keyword evidence="13" id="KW-0472">Membrane</keyword>
<evidence type="ECO:0000256" key="11">
    <source>
        <dbReference type="ARBA" id="ARBA00022777"/>
    </source>
</evidence>
<dbReference type="EC" id="2.7.13.3" evidence="3"/>
<keyword evidence="7" id="KW-0808">Transferase</keyword>
<dbReference type="InterPro" id="IPR000700">
    <property type="entry name" value="PAS-assoc_C"/>
</dbReference>
<evidence type="ECO:0000313" key="16">
    <source>
        <dbReference type="EMBL" id="HDR52808.1"/>
    </source>
</evidence>
<keyword evidence="9" id="KW-0677">Repeat</keyword>
<evidence type="ECO:0000256" key="9">
    <source>
        <dbReference type="ARBA" id="ARBA00022737"/>
    </source>
</evidence>
<dbReference type="InterPro" id="IPR000014">
    <property type="entry name" value="PAS"/>
</dbReference>
<dbReference type="SMART" id="SM00086">
    <property type="entry name" value="PAC"/>
    <property type="match status" value="1"/>
</dbReference>
<accession>A0A831PRK0</accession>
<keyword evidence="12" id="KW-1133">Transmembrane helix</keyword>
<dbReference type="AlphaFoldDB" id="A0A831PRK0"/>
<feature type="domain" description="PAC" evidence="15">
    <location>
        <begin position="66"/>
        <end position="119"/>
    </location>
</feature>
<dbReference type="InterPro" id="IPR013655">
    <property type="entry name" value="PAS_fold_3"/>
</dbReference>
<dbReference type="Gene3D" id="3.30.450.20">
    <property type="entry name" value="PAS domain"/>
    <property type="match status" value="2"/>
</dbReference>
<evidence type="ECO:0000256" key="7">
    <source>
        <dbReference type="ARBA" id="ARBA00022679"/>
    </source>
</evidence>
<dbReference type="PROSITE" id="PS50113">
    <property type="entry name" value="PAC"/>
    <property type="match status" value="1"/>
</dbReference>
<dbReference type="SUPFAM" id="SSF55785">
    <property type="entry name" value="PYP-like sensor domain (PAS domain)"/>
    <property type="match status" value="2"/>
</dbReference>
<dbReference type="InterPro" id="IPR052162">
    <property type="entry name" value="Sensor_kinase/Photoreceptor"/>
</dbReference>
<dbReference type="Pfam" id="PF13426">
    <property type="entry name" value="PAS_9"/>
    <property type="match status" value="1"/>
</dbReference>
<feature type="domain" description="PAS" evidence="14">
    <location>
        <begin position="276"/>
        <end position="322"/>
    </location>
</feature>
<dbReference type="Proteomes" id="UP000886047">
    <property type="component" value="Unassembled WGS sequence"/>
</dbReference>
<dbReference type="SMART" id="SM00065">
    <property type="entry name" value="GAF"/>
    <property type="match status" value="1"/>
</dbReference>
<comment type="caution">
    <text evidence="16">The sequence shown here is derived from an EMBL/GenBank/DDBJ whole genome shotgun (WGS) entry which is preliminary data.</text>
</comment>
<dbReference type="PANTHER" id="PTHR43304">
    <property type="entry name" value="PHYTOCHROME-LIKE PROTEIN CPH1"/>
    <property type="match status" value="1"/>
</dbReference>
<evidence type="ECO:0000256" key="2">
    <source>
        <dbReference type="ARBA" id="ARBA00004429"/>
    </source>
</evidence>
<dbReference type="InterPro" id="IPR003018">
    <property type="entry name" value="GAF"/>
</dbReference>
<dbReference type="PANTHER" id="PTHR43304:SF1">
    <property type="entry name" value="PAC DOMAIN-CONTAINING PROTEIN"/>
    <property type="match status" value="1"/>
</dbReference>
<keyword evidence="11" id="KW-0418">Kinase</keyword>
<dbReference type="GO" id="GO:0004673">
    <property type="term" value="F:protein histidine kinase activity"/>
    <property type="evidence" value="ECO:0007669"/>
    <property type="project" value="UniProtKB-EC"/>
</dbReference>
<reference evidence="16" key="1">
    <citation type="journal article" date="2020" name="mSystems">
        <title>Genome- and Community-Level Interaction Insights into Carbon Utilization and Element Cycling Functions of Hydrothermarchaeota in Hydrothermal Sediment.</title>
        <authorList>
            <person name="Zhou Z."/>
            <person name="Liu Y."/>
            <person name="Xu W."/>
            <person name="Pan J."/>
            <person name="Luo Z.H."/>
            <person name="Li M."/>
        </authorList>
    </citation>
    <scope>NUCLEOTIDE SEQUENCE [LARGE SCALE GENOMIC DNA]</scope>
    <source>
        <strain evidence="16">SpSt-1217</strain>
    </source>
</reference>
<organism evidence="16">
    <name type="scientific">Mariniphaga anaerophila</name>
    <dbReference type="NCBI Taxonomy" id="1484053"/>
    <lineage>
        <taxon>Bacteria</taxon>
        <taxon>Pseudomonadati</taxon>
        <taxon>Bacteroidota</taxon>
        <taxon>Bacteroidia</taxon>
        <taxon>Marinilabiliales</taxon>
        <taxon>Prolixibacteraceae</taxon>
        <taxon>Mariniphaga</taxon>
    </lineage>
</organism>
<evidence type="ECO:0000259" key="14">
    <source>
        <dbReference type="PROSITE" id="PS50112"/>
    </source>
</evidence>
<dbReference type="GO" id="GO:0005886">
    <property type="term" value="C:plasma membrane"/>
    <property type="evidence" value="ECO:0007669"/>
    <property type="project" value="UniProtKB-SubCell"/>
</dbReference>
<evidence type="ECO:0000256" key="5">
    <source>
        <dbReference type="ARBA" id="ARBA00022519"/>
    </source>
</evidence>
<dbReference type="Gene3D" id="3.30.450.40">
    <property type="match status" value="1"/>
</dbReference>
<evidence type="ECO:0000256" key="3">
    <source>
        <dbReference type="ARBA" id="ARBA00012438"/>
    </source>
</evidence>
<comment type="catalytic activity">
    <reaction evidence="1">
        <text>ATP + protein L-histidine = ADP + protein N-phospho-L-histidine.</text>
        <dbReference type="EC" id="2.7.13.3"/>
    </reaction>
</comment>
<evidence type="ECO:0000256" key="12">
    <source>
        <dbReference type="ARBA" id="ARBA00022989"/>
    </source>
</evidence>
<name>A0A831PRK0_9BACT</name>
<evidence type="ECO:0000256" key="13">
    <source>
        <dbReference type="ARBA" id="ARBA00023136"/>
    </source>
</evidence>
<keyword evidence="4" id="KW-1003">Cell membrane</keyword>
<dbReference type="InterPro" id="IPR001610">
    <property type="entry name" value="PAC"/>
</dbReference>
<dbReference type="Pfam" id="PF13185">
    <property type="entry name" value="GAF_2"/>
    <property type="match status" value="1"/>
</dbReference>
<gene>
    <name evidence="16" type="ORF">ENN90_14515</name>
</gene>
<dbReference type="Pfam" id="PF08447">
    <property type="entry name" value="PAS_3"/>
    <property type="match status" value="1"/>
</dbReference>